<sequence length="191" mass="22104">MPFVDPAALTIRPQKILVAGTSGAGKTTLAGRIGRLLEIEHTELDSLFHGPGWIPLDSFETEVRRFSSEPAWVTEWQYGAVRELLAERADLMLWLDLPRRTVMRQVITRTVRRRLQREVLWNRNMEPPLHTILFDPDHVVRWAWRTDGRNEERMATVLVDVPSLPIVRLRSREEIEAVLEVLGRLPSDRLS</sequence>
<dbReference type="AlphaFoldDB" id="A0A6G9D0U4"/>
<gene>
    <name evidence="1" type="ORF">G9444_5535</name>
</gene>
<protein>
    <recommendedName>
        <fullName evidence="3">AAA family ATPase</fullName>
    </recommendedName>
</protein>
<evidence type="ECO:0008006" key="3">
    <source>
        <dbReference type="Google" id="ProtNLM"/>
    </source>
</evidence>
<dbReference type="InterPro" id="IPR052922">
    <property type="entry name" value="Cytidylate_Kinase-2"/>
</dbReference>
<reference evidence="1 2" key="1">
    <citation type="submission" date="2020-03" db="EMBL/GenBank/DDBJ databases">
        <title>Screen low temperature-resistant strains for efficient degradation of petroleum hydrocarbons under the low temperature.</title>
        <authorList>
            <person name="Wang Y."/>
            <person name="Chen J."/>
        </authorList>
    </citation>
    <scope>NUCLEOTIDE SEQUENCE [LARGE SCALE GENOMIC DNA]</scope>
    <source>
        <strain evidence="1 2">KB1</strain>
    </source>
</reference>
<dbReference type="Gene3D" id="3.40.50.300">
    <property type="entry name" value="P-loop containing nucleotide triphosphate hydrolases"/>
    <property type="match status" value="1"/>
</dbReference>
<dbReference type="SUPFAM" id="SSF52540">
    <property type="entry name" value="P-loop containing nucleoside triphosphate hydrolases"/>
    <property type="match status" value="1"/>
</dbReference>
<name>A0A6G9D0U4_RHOER</name>
<organism evidence="1 2">
    <name type="scientific">Rhodococcus erythropolis</name>
    <name type="common">Arthrobacter picolinophilus</name>
    <dbReference type="NCBI Taxonomy" id="1833"/>
    <lineage>
        <taxon>Bacteria</taxon>
        <taxon>Bacillati</taxon>
        <taxon>Actinomycetota</taxon>
        <taxon>Actinomycetes</taxon>
        <taxon>Mycobacteriales</taxon>
        <taxon>Nocardiaceae</taxon>
        <taxon>Rhodococcus</taxon>
        <taxon>Rhodococcus erythropolis group</taxon>
    </lineage>
</organism>
<dbReference type="PANTHER" id="PTHR37816">
    <property type="entry name" value="YALI0E33011P"/>
    <property type="match status" value="1"/>
</dbReference>
<accession>A0A6G9D0U4</accession>
<dbReference type="PANTHER" id="PTHR37816:SF1">
    <property type="entry name" value="TOXIN"/>
    <property type="match status" value="1"/>
</dbReference>
<dbReference type="Proteomes" id="UP000502345">
    <property type="component" value="Chromosome"/>
</dbReference>
<evidence type="ECO:0000313" key="1">
    <source>
        <dbReference type="EMBL" id="QIP42778.1"/>
    </source>
</evidence>
<dbReference type="RefSeq" id="WP_083056550.1">
    <property type="nucleotide sequence ID" value="NZ_CP050124.1"/>
</dbReference>
<proteinExistence type="predicted"/>
<dbReference type="EMBL" id="CP050124">
    <property type="protein sequence ID" value="QIP42778.1"/>
    <property type="molecule type" value="Genomic_DNA"/>
</dbReference>
<evidence type="ECO:0000313" key="2">
    <source>
        <dbReference type="Proteomes" id="UP000502345"/>
    </source>
</evidence>
<dbReference type="InterPro" id="IPR027417">
    <property type="entry name" value="P-loop_NTPase"/>
</dbReference>